<keyword evidence="4" id="KW-1185">Reference proteome</keyword>
<gene>
    <name evidence="3" type="ORF">GCM10009762_25210</name>
</gene>
<keyword evidence="1" id="KW-0472">Membrane</keyword>
<reference evidence="3 4" key="1">
    <citation type="journal article" date="2019" name="Int. J. Syst. Evol. Microbiol.">
        <title>The Global Catalogue of Microorganisms (GCM) 10K type strain sequencing project: providing services to taxonomists for standard genome sequencing and annotation.</title>
        <authorList>
            <consortium name="The Broad Institute Genomics Platform"/>
            <consortium name="The Broad Institute Genome Sequencing Center for Infectious Disease"/>
            <person name="Wu L."/>
            <person name="Ma J."/>
        </authorList>
    </citation>
    <scope>NUCLEOTIDE SEQUENCE [LARGE SCALE GENOMIC DNA]</scope>
    <source>
        <strain evidence="3 4">JCM 14588</strain>
    </source>
</reference>
<protein>
    <submittedName>
        <fullName evidence="3">DUF4126 domain-containing protein</fullName>
    </submittedName>
</protein>
<dbReference type="InterPro" id="IPR025196">
    <property type="entry name" value="DUF4126"/>
</dbReference>
<keyword evidence="1" id="KW-1133">Transmembrane helix</keyword>
<proteinExistence type="predicted"/>
<sequence>MFAALTGAGLSAAAGLNAYIPFLLVALLARFTDVVNLPAGFEWVESTWAIVIGAVLLIGEVVVDKIPALDSVNDAFGTVVRPASGAVVFAATAAAADLDSSAWMTDHPWVGLIGGAIVAGIFHTGKAAARPVANAGTAGFAAPVLSTAEDAAAVTLSLAAVFAPVLALVLLLLVAWMLWRAWRSVVRMRERRADRRRAAGVV</sequence>
<dbReference type="Pfam" id="PF13548">
    <property type="entry name" value="DUF4126"/>
    <property type="match status" value="1"/>
</dbReference>
<evidence type="ECO:0000313" key="4">
    <source>
        <dbReference type="Proteomes" id="UP001501288"/>
    </source>
</evidence>
<name>A0ABN2C451_9MICO</name>
<keyword evidence="1" id="KW-0812">Transmembrane</keyword>
<evidence type="ECO:0000313" key="3">
    <source>
        <dbReference type="EMBL" id="GAA1551010.1"/>
    </source>
</evidence>
<feature type="transmembrane region" description="Helical" evidence="1">
    <location>
        <begin position="154"/>
        <end position="179"/>
    </location>
</feature>
<feature type="transmembrane region" description="Helical" evidence="1">
    <location>
        <begin position="75"/>
        <end position="96"/>
    </location>
</feature>
<feature type="domain" description="DUF4126" evidence="2">
    <location>
        <begin position="5"/>
        <end position="183"/>
    </location>
</feature>
<evidence type="ECO:0000259" key="2">
    <source>
        <dbReference type="Pfam" id="PF13548"/>
    </source>
</evidence>
<comment type="caution">
    <text evidence="3">The sequence shown here is derived from an EMBL/GenBank/DDBJ whole genome shotgun (WGS) entry which is preliminary data.</text>
</comment>
<feature type="transmembrane region" description="Helical" evidence="1">
    <location>
        <begin position="46"/>
        <end position="63"/>
    </location>
</feature>
<accession>A0ABN2C451</accession>
<evidence type="ECO:0000256" key="1">
    <source>
        <dbReference type="SAM" id="Phobius"/>
    </source>
</evidence>
<organism evidence="3 4">
    <name type="scientific">Dermacoccus barathri</name>
    <dbReference type="NCBI Taxonomy" id="322601"/>
    <lineage>
        <taxon>Bacteria</taxon>
        <taxon>Bacillati</taxon>
        <taxon>Actinomycetota</taxon>
        <taxon>Actinomycetes</taxon>
        <taxon>Micrococcales</taxon>
        <taxon>Dermacoccaceae</taxon>
        <taxon>Dermacoccus</taxon>
    </lineage>
</organism>
<dbReference type="Proteomes" id="UP001501288">
    <property type="component" value="Unassembled WGS sequence"/>
</dbReference>
<dbReference type="RefSeq" id="WP_346030808.1">
    <property type="nucleotide sequence ID" value="NZ_BAAANV010000053.1"/>
</dbReference>
<dbReference type="EMBL" id="BAAANV010000053">
    <property type="protein sequence ID" value="GAA1551010.1"/>
    <property type="molecule type" value="Genomic_DNA"/>
</dbReference>